<dbReference type="Proteomes" id="UP001500840">
    <property type="component" value="Unassembled WGS sequence"/>
</dbReference>
<evidence type="ECO:0000313" key="2">
    <source>
        <dbReference type="Proteomes" id="UP001500840"/>
    </source>
</evidence>
<keyword evidence="2" id="KW-1185">Reference proteome</keyword>
<protein>
    <submittedName>
        <fullName evidence="1">Uncharacterized protein</fullName>
    </submittedName>
</protein>
<reference evidence="2" key="1">
    <citation type="journal article" date="2019" name="Int. J. Syst. Evol. Microbiol.">
        <title>The Global Catalogue of Microorganisms (GCM) 10K type strain sequencing project: providing services to taxonomists for standard genome sequencing and annotation.</title>
        <authorList>
            <consortium name="The Broad Institute Genomics Platform"/>
            <consortium name="The Broad Institute Genome Sequencing Center for Infectious Disease"/>
            <person name="Wu L."/>
            <person name="Ma J."/>
        </authorList>
    </citation>
    <scope>NUCLEOTIDE SEQUENCE [LARGE SCALE GENOMIC DNA]</scope>
    <source>
        <strain evidence="2">JCM 17759</strain>
    </source>
</reference>
<dbReference type="EMBL" id="BAABGA010000046">
    <property type="protein sequence ID" value="GAA4458163.1"/>
    <property type="molecule type" value="Genomic_DNA"/>
</dbReference>
<comment type="caution">
    <text evidence="1">The sequence shown here is derived from an EMBL/GenBank/DDBJ whole genome shotgun (WGS) entry which is preliminary data.</text>
</comment>
<accession>A0ABP8MY95</accession>
<name>A0ABP8MY95_9BACT</name>
<sequence>MPWIALRFDFNVAAVAKRRKSTLWRAQLPTALNGSFRAINDNDKHKQQPGWRLRYNP</sequence>
<proteinExistence type="predicted"/>
<organism evidence="1 2">
    <name type="scientific">Novipirellula rosea</name>
    <dbReference type="NCBI Taxonomy" id="1031540"/>
    <lineage>
        <taxon>Bacteria</taxon>
        <taxon>Pseudomonadati</taxon>
        <taxon>Planctomycetota</taxon>
        <taxon>Planctomycetia</taxon>
        <taxon>Pirellulales</taxon>
        <taxon>Pirellulaceae</taxon>
        <taxon>Novipirellula</taxon>
    </lineage>
</organism>
<gene>
    <name evidence="1" type="ORF">GCM10023156_35910</name>
</gene>
<evidence type="ECO:0000313" key="1">
    <source>
        <dbReference type="EMBL" id="GAA4458163.1"/>
    </source>
</evidence>